<accession>A0A365P2W0</accession>
<evidence type="ECO:0008006" key="3">
    <source>
        <dbReference type="Google" id="ProtNLM"/>
    </source>
</evidence>
<dbReference type="EMBL" id="QLST01000005">
    <property type="protein sequence ID" value="RBA28863.1"/>
    <property type="molecule type" value="Genomic_DNA"/>
</dbReference>
<dbReference type="AlphaFoldDB" id="A0A365P2W0"/>
<sequence>MINKLILLFFFTLQIAVAQNLDIIIIVKDFETDLPIDEVTITAIKTKQGFLTNAEGKAILHLTKPSDLEFVHSSYRTYIVKFSTLNKKENVVYLEPVTQQLEEVILTREHPQEILKQLVEKSKSQLTIPINLKIYLREFYKKNDKMVYFNDGLLNFQVLGNVKNVKSDILVEQNRAVGLLDADIDANLLGYDLNNIIENYYQFNYLDEVLTNRAKKNYDFQVKTYLPNDAYLRIRIVPLDEVKGILSEFNVVYDTEKRLIMEITSVVTPSRLDEWKAAFLSSSKVFKLEFRNVFRMEDGIYYLANSKEVIGFEKKYKKQNRRIEVRNHMVVTNFDKKLFEYDSHNIFKDKSLINKKTMVFSNYWDNDSGLLATAEEKAVIDYLSKTDDSD</sequence>
<dbReference type="OrthoDB" id="1307311at2"/>
<protein>
    <recommendedName>
        <fullName evidence="3">Carboxypeptidase-like regulatory domain-containing protein</fullName>
    </recommendedName>
</protein>
<gene>
    <name evidence="1" type="ORF">DPN68_05620</name>
</gene>
<evidence type="ECO:0000313" key="2">
    <source>
        <dbReference type="Proteomes" id="UP000253319"/>
    </source>
</evidence>
<reference evidence="1 2" key="1">
    <citation type="submission" date="2018-06" db="EMBL/GenBank/DDBJ databases">
        <title>Flavobacterium tibetense sp. nov., isolated from a wetland YonghuCo on Tibetan Plateau.</title>
        <authorList>
            <person name="Xing P."/>
            <person name="Phurbu D."/>
            <person name="Lu H."/>
        </authorList>
    </citation>
    <scope>NUCLEOTIDE SEQUENCE [LARGE SCALE GENOMIC DNA]</scope>
    <source>
        <strain evidence="1 2">YH5</strain>
    </source>
</reference>
<organism evidence="1 2">
    <name type="scientific">Flavobacterium tibetense</name>
    <dbReference type="NCBI Taxonomy" id="2233533"/>
    <lineage>
        <taxon>Bacteria</taxon>
        <taxon>Pseudomonadati</taxon>
        <taxon>Bacteroidota</taxon>
        <taxon>Flavobacteriia</taxon>
        <taxon>Flavobacteriales</taxon>
        <taxon>Flavobacteriaceae</taxon>
        <taxon>Flavobacterium</taxon>
    </lineage>
</organism>
<keyword evidence="2" id="KW-1185">Reference proteome</keyword>
<evidence type="ECO:0000313" key="1">
    <source>
        <dbReference type="EMBL" id="RBA28863.1"/>
    </source>
</evidence>
<comment type="caution">
    <text evidence="1">The sequence shown here is derived from an EMBL/GenBank/DDBJ whole genome shotgun (WGS) entry which is preliminary data.</text>
</comment>
<dbReference type="Proteomes" id="UP000253319">
    <property type="component" value="Unassembled WGS sequence"/>
</dbReference>
<dbReference type="RefSeq" id="WP_113988664.1">
    <property type="nucleotide sequence ID" value="NZ_QLST01000005.1"/>
</dbReference>
<proteinExistence type="predicted"/>
<name>A0A365P2W0_9FLAO</name>